<dbReference type="RefSeq" id="WP_190606364.1">
    <property type="nucleotide sequence ID" value="NZ_CP021056.1"/>
</dbReference>
<keyword evidence="1" id="KW-0812">Transmembrane</keyword>
<dbReference type="Proteomes" id="UP000683511">
    <property type="component" value="Chromosome"/>
</dbReference>
<feature type="transmembrane region" description="Helical" evidence="1">
    <location>
        <begin position="74"/>
        <end position="94"/>
    </location>
</feature>
<organism evidence="2 3">
    <name type="scientific">Richelia sinica FACHB-800</name>
    <dbReference type="NCBI Taxonomy" id="1357546"/>
    <lineage>
        <taxon>Bacteria</taxon>
        <taxon>Bacillati</taxon>
        <taxon>Cyanobacteriota</taxon>
        <taxon>Cyanophyceae</taxon>
        <taxon>Nostocales</taxon>
        <taxon>Nostocaceae</taxon>
        <taxon>Richelia</taxon>
    </lineage>
</organism>
<feature type="transmembrane region" description="Helical" evidence="1">
    <location>
        <begin position="6"/>
        <end position="28"/>
    </location>
</feature>
<name>A0A975Y4L1_9NOST</name>
<reference evidence="2" key="1">
    <citation type="submission" date="2017-04" db="EMBL/GenBank/DDBJ databases">
        <title>Genome deletions in a multicellular cyanobacterial endosymbiont for morphological adaptation in marine diatoms.</title>
        <authorList>
            <person name="Wang Y."/>
            <person name="Gao H."/>
            <person name="Li R."/>
            <person name="Xu X."/>
        </authorList>
    </citation>
    <scope>NUCLEOTIDE SEQUENCE</scope>
    <source>
        <strain evidence="2">FACHB 800</strain>
    </source>
</reference>
<sequence>MNKILSLIYSLGHLILAGMEWVLLGWAIRLYRQSSSLAMIVLPIVLASISYDNLILGIGSFIGEGELLKNLSMVRFLIHYLVVPLFIVVGVELAHRAGAKWANSVVRILSWFVAFTLAGIDVSTHYIGLDLVPVRFAGMLRYTVAQVSGPPIITIVVNIFMLLIGIGLWFRIKWPWLFVGTLVALIGNGIPSSVVGTLAGSASEFVMAFSLLLTEECSQFLGKQIESLETKKIEAVIPK</sequence>
<feature type="transmembrane region" description="Helical" evidence="1">
    <location>
        <begin position="177"/>
        <end position="199"/>
    </location>
</feature>
<keyword evidence="3" id="KW-1185">Reference proteome</keyword>
<accession>A0A975Y4L1</accession>
<dbReference type="EMBL" id="CP021056">
    <property type="protein sequence ID" value="QXE23293.1"/>
    <property type="molecule type" value="Genomic_DNA"/>
</dbReference>
<keyword evidence="1" id="KW-0472">Membrane</keyword>
<feature type="transmembrane region" description="Helical" evidence="1">
    <location>
        <begin position="148"/>
        <end position="170"/>
    </location>
</feature>
<feature type="transmembrane region" description="Helical" evidence="1">
    <location>
        <begin position="106"/>
        <end position="128"/>
    </location>
</feature>
<evidence type="ECO:0000256" key="1">
    <source>
        <dbReference type="SAM" id="Phobius"/>
    </source>
</evidence>
<gene>
    <name evidence="2" type="ORF">B6N60_01983</name>
</gene>
<evidence type="ECO:0000313" key="3">
    <source>
        <dbReference type="Proteomes" id="UP000683511"/>
    </source>
</evidence>
<proteinExistence type="predicted"/>
<keyword evidence="1" id="KW-1133">Transmembrane helix</keyword>
<dbReference type="KEGG" id="rsin:B6N60_01983"/>
<protein>
    <submittedName>
        <fullName evidence="2">Uncharacterized protein</fullName>
    </submittedName>
</protein>
<evidence type="ECO:0000313" key="2">
    <source>
        <dbReference type="EMBL" id="QXE23293.1"/>
    </source>
</evidence>
<feature type="transmembrane region" description="Helical" evidence="1">
    <location>
        <begin position="40"/>
        <end position="62"/>
    </location>
</feature>
<dbReference type="AlphaFoldDB" id="A0A975Y4L1"/>